<dbReference type="SUPFAM" id="SSF56542">
    <property type="entry name" value="Substrate-binding domain of HMG-CoA reductase"/>
    <property type="match status" value="1"/>
</dbReference>
<dbReference type="PROSITE" id="PS01192">
    <property type="entry name" value="HMG_COA_REDUCTASE_3"/>
    <property type="match status" value="1"/>
</dbReference>
<dbReference type="CDD" id="cd00644">
    <property type="entry name" value="HMG-CoA_reductase_classII"/>
    <property type="match status" value="1"/>
</dbReference>
<proteinExistence type="inferred from homology"/>
<dbReference type="InterPro" id="IPR004553">
    <property type="entry name" value="HMG_CoA_Rdtase_bac-typ"/>
</dbReference>
<reference evidence="4 5" key="1">
    <citation type="submission" date="2023-10" db="EMBL/GenBank/DDBJ databases">
        <title>Holzapfeliella saturejae sp. nov. isolated from Satureja montana flowers.</title>
        <authorList>
            <person name="Alcantara C."/>
            <person name="Zuniga M."/>
            <person name="Landete J.M."/>
            <person name="Monedero V."/>
        </authorList>
    </citation>
    <scope>NUCLEOTIDE SEQUENCE [LARGE SCALE GENOMIC DNA]</scope>
    <source>
        <strain evidence="4 5">He02</strain>
    </source>
</reference>
<keyword evidence="3" id="KW-0520">NAD</keyword>
<dbReference type="Gene3D" id="1.10.8.660">
    <property type="match status" value="1"/>
</dbReference>
<dbReference type="EC" id="1.1.1.88" evidence="3"/>
<sequence length="412" mass="45124">MKPFYKLSIPERRKWLVNHQLISPQQSDEYANQFELSLTQLTHFSENVISQLSFPLGVLKAITVNNQSYTVPMSTEEPSVVAAANHGAKLLSKNGITAESFRTGIFGQVVLMAVSSEQIDQITADLSQAKQDLMAQFSSLSHYGGGIETIEVLTETAPFLEIRFKINPAQAMGANKVNAILEAYSQRLKSQFNLDSEFAILSNAPAQFVTAKASIDFETLAKNEISGEKIAQKIAHMSQFASMNSYRAVTHNKGIMNGVDAVLLATGNDFRAVEASVHMHAGASGSYTTLSQWQVSGNQLIGEITLPMPIGVVGGSITSRKLIKNNYDLMHNPSAEQLSEIIASVGLANNLAALYALVTDGIQKGHMKLQLQNMLLNLGATEAQLPELITKMQQEKNYQQDYAKQLLNEMRN</sequence>
<dbReference type="Gene3D" id="3.90.770.10">
    <property type="entry name" value="3-hydroxy-3-methylglutaryl-coenzyme A Reductase, Chain A, domain 2"/>
    <property type="match status" value="2"/>
</dbReference>
<comment type="pathway">
    <text evidence="3">Metabolic intermediate metabolism; (R)-mevalonate degradation; (S)-3-hydroxy-3-methylglutaryl-CoA from (R)-mevalonate: step 1/1.</text>
</comment>
<evidence type="ECO:0000256" key="2">
    <source>
        <dbReference type="ARBA" id="ARBA00023002"/>
    </source>
</evidence>
<dbReference type="RefSeq" id="WP_339970185.1">
    <property type="nucleotide sequence ID" value="NZ_JAWMWG010000001.1"/>
</dbReference>
<dbReference type="EMBL" id="JAWMWG010000001">
    <property type="protein sequence ID" value="MEJ6348726.1"/>
    <property type="molecule type" value="Genomic_DNA"/>
</dbReference>
<evidence type="ECO:0000256" key="3">
    <source>
        <dbReference type="RuleBase" id="RU361219"/>
    </source>
</evidence>
<dbReference type="Pfam" id="PF00368">
    <property type="entry name" value="HMG-CoA_red"/>
    <property type="match status" value="1"/>
</dbReference>
<evidence type="ECO:0000313" key="4">
    <source>
        <dbReference type="EMBL" id="MEJ6348726.1"/>
    </source>
</evidence>
<evidence type="ECO:0000256" key="1">
    <source>
        <dbReference type="ARBA" id="ARBA00007661"/>
    </source>
</evidence>
<dbReference type="PRINTS" id="PR00071">
    <property type="entry name" value="HMGCOARDTASE"/>
</dbReference>
<dbReference type="GO" id="GO:0140643">
    <property type="term" value="F:hydroxymethylglutaryl-CoA reductase (NADH) activity"/>
    <property type="evidence" value="ECO:0007669"/>
    <property type="project" value="UniProtKB-EC"/>
</dbReference>
<comment type="similarity">
    <text evidence="1 3">Belongs to the HMG-CoA reductase family.</text>
</comment>
<organism evidence="4 5">
    <name type="scientific">Holzapfeliella saturejae</name>
    <dbReference type="NCBI Taxonomy" id="3082953"/>
    <lineage>
        <taxon>Bacteria</taxon>
        <taxon>Bacillati</taxon>
        <taxon>Bacillota</taxon>
        <taxon>Bacilli</taxon>
        <taxon>Lactobacillales</taxon>
        <taxon>Lactobacillaceae</taxon>
        <taxon>Holzapfeliella</taxon>
    </lineage>
</organism>
<dbReference type="InterPro" id="IPR023076">
    <property type="entry name" value="HMG_CoA_Rdtase_CS"/>
</dbReference>
<dbReference type="PANTHER" id="PTHR10572">
    <property type="entry name" value="3-HYDROXY-3-METHYLGLUTARYL-COENZYME A REDUCTASE"/>
    <property type="match status" value="1"/>
</dbReference>
<dbReference type="PANTHER" id="PTHR10572:SF24">
    <property type="entry name" value="3-HYDROXY-3-METHYLGLUTARYL-COENZYME A REDUCTASE"/>
    <property type="match status" value="1"/>
</dbReference>
<dbReference type="Proteomes" id="UP001377804">
    <property type="component" value="Unassembled WGS sequence"/>
</dbReference>
<dbReference type="NCBIfam" id="TIGR00532">
    <property type="entry name" value="HMG_CoA_R_NAD"/>
    <property type="match status" value="1"/>
</dbReference>
<keyword evidence="2 3" id="KW-0560">Oxidoreductase</keyword>
<dbReference type="InterPro" id="IPR023074">
    <property type="entry name" value="HMG_CoA_Rdtase_cat_sf"/>
</dbReference>
<protein>
    <recommendedName>
        <fullName evidence="3">3-hydroxy-3-methylglutaryl coenzyme A reductase</fullName>
        <shortName evidence="3">HMG-CoA reductase</shortName>
        <ecNumber evidence="3">1.1.1.88</ecNumber>
    </recommendedName>
</protein>
<comment type="caution">
    <text evidence="4">The sequence shown here is derived from an EMBL/GenBank/DDBJ whole genome shotgun (WGS) entry which is preliminary data.</text>
</comment>
<name>A0ABU8SH75_9LACO</name>
<dbReference type="SUPFAM" id="SSF55035">
    <property type="entry name" value="NAD-binding domain of HMG-CoA reductase"/>
    <property type="match status" value="1"/>
</dbReference>
<accession>A0ABU8SH75</accession>
<comment type="catalytic activity">
    <reaction evidence="3">
        <text>(R)-mevalonate + 2 NAD(+) + CoA = (3S)-3-hydroxy-3-methylglutaryl-CoA + 2 NADH + 2 H(+)</text>
        <dbReference type="Rhea" id="RHEA:14833"/>
        <dbReference type="ChEBI" id="CHEBI:15378"/>
        <dbReference type="ChEBI" id="CHEBI:36464"/>
        <dbReference type="ChEBI" id="CHEBI:43074"/>
        <dbReference type="ChEBI" id="CHEBI:57287"/>
        <dbReference type="ChEBI" id="CHEBI:57540"/>
        <dbReference type="ChEBI" id="CHEBI:57945"/>
        <dbReference type="EC" id="1.1.1.88"/>
    </reaction>
</comment>
<keyword evidence="5" id="KW-1185">Reference proteome</keyword>
<dbReference type="InterPro" id="IPR002202">
    <property type="entry name" value="HMG_CoA_Rdtase"/>
</dbReference>
<dbReference type="InterPro" id="IPR009023">
    <property type="entry name" value="HMG_CoA_Rdtase_NAD(P)-bd_sf"/>
</dbReference>
<evidence type="ECO:0000313" key="5">
    <source>
        <dbReference type="Proteomes" id="UP001377804"/>
    </source>
</evidence>
<dbReference type="InterPro" id="IPR009029">
    <property type="entry name" value="HMG_CoA_Rdtase_sub-bd_dom_sf"/>
</dbReference>
<dbReference type="PROSITE" id="PS50065">
    <property type="entry name" value="HMG_COA_REDUCTASE_4"/>
    <property type="match status" value="1"/>
</dbReference>
<gene>
    <name evidence="4" type="ORF">R4Y45_05755</name>
</gene>